<evidence type="ECO:0000313" key="2">
    <source>
        <dbReference type="EMBL" id="KAG2298485.1"/>
    </source>
</evidence>
<dbReference type="AlphaFoldDB" id="A0A8X7V033"/>
<reference evidence="2 3" key="1">
    <citation type="submission" date="2020-02" db="EMBL/GenBank/DDBJ databases">
        <authorList>
            <person name="Ma Q."/>
            <person name="Huang Y."/>
            <person name="Song X."/>
            <person name="Pei D."/>
        </authorList>
    </citation>
    <scope>NUCLEOTIDE SEQUENCE [LARGE SCALE GENOMIC DNA]</scope>
    <source>
        <strain evidence="2">Sxm20200214</strain>
        <tissue evidence="2">Leaf</tissue>
    </source>
</reference>
<keyword evidence="3" id="KW-1185">Reference proteome</keyword>
<name>A0A8X7V033_BRACI</name>
<organism evidence="2 3">
    <name type="scientific">Brassica carinata</name>
    <name type="common">Ethiopian mustard</name>
    <name type="synonym">Abyssinian cabbage</name>
    <dbReference type="NCBI Taxonomy" id="52824"/>
    <lineage>
        <taxon>Eukaryota</taxon>
        <taxon>Viridiplantae</taxon>
        <taxon>Streptophyta</taxon>
        <taxon>Embryophyta</taxon>
        <taxon>Tracheophyta</taxon>
        <taxon>Spermatophyta</taxon>
        <taxon>Magnoliopsida</taxon>
        <taxon>eudicotyledons</taxon>
        <taxon>Gunneridae</taxon>
        <taxon>Pentapetalae</taxon>
        <taxon>rosids</taxon>
        <taxon>malvids</taxon>
        <taxon>Brassicales</taxon>
        <taxon>Brassicaceae</taxon>
        <taxon>Brassiceae</taxon>
        <taxon>Brassica</taxon>
    </lineage>
</organism>
<accession>A0A8X7V033</accession>
<dbReference type="Proteomes" id="UP000886595">
    <property type="component" value="Unassembled WGS sequence"/>
</dbReference>
<protein>
    <submittedName>
        <fullName evidence="2">Uncharacterized protein</fullName>
    </submittedName>
</protein>
<comment type="caution">
    <text evidence="2">The sequence shown here is derived from an EMBL/GenBank/DDBJ whole genome shotgun (WGS) entry which is preliminary data.</text>
</comment>
<feature type="compositionally biased region" description="Polar residues" evidence="1">
    <location>
        <begin position="1"/>
        <end position="10"/>
    </location>
</feature>
<feature type="compositionally biased region" description="Basic and acidic residues" evidence="1">
    <location>
        <begin position="11"/>
        <end position="26"/>
    </location>
</feature>
<evidence type="ECO:0000256" key="1">
    <source>
        <dbReference type="SAM" id="MobiDB-lite"/>
    </source>
</evidence>
<feature type="compositionally biased region" description="Polar residues" evidence="1">
    <location>
        <begin position="28"/>
        <end position="40"/>
    </location>
</feature>
<sequence length="57" mass="6592">MGLKTMAQQHSNRECTAHHLQQERNRTKQSNGSCHSTERSTTFNRFDTLSRIVNDDS</sequence>
<gene>
    <name evidence="2" type="ORF">Bca52824_034957</name>
</gene>
<feature type="region of interest" description="Disordered" evidence="1">
    <location>
        <begin position="1"/>
        <end position="40"/>
    </location>
</feature>
<dbReference type="EMBL" id="JAAMPC010000008">
    <property type="protein sequence ID" value="KAG2298485.1"/>
    <property type="molecule type" value="Genomic_DNA"/>
</dbReference>
<evidence type="ECO:0000313" key="3">
    <source>
        <dbReference type="Proteomes" id="UP000886595"/>
    </source>
</evidence>
<proteinExistence type="predicted"/>